<feature type="domain" description="GYF" evidence="1">
    <location>
        <begin position="235"/>
        <end position="289"/>
    </location>
</feature>
<dbReference type="PANTHER" id="PTHR46851:SF11">
    <property type="entry name" value="GYF DOMAIN-CONTAINING PROTEIN"/>
    <property type="match status" value="1"/>
</dbReference>
<protein>
    <recommendedName>
        <fullName evidence="1">GYF domain-containing protein</fullName>
    </recommendedName>
</protein>
<dbReference type="PANTHER" id="PTHR46851">
    <property type="entry name" value="OS01G0884500 PROTEIN"/>
    <property type="match status" value="1"/>
</dbReference>
<dbReference type="Proteomes" id="UP001085076">
    <property type="component" value="Miscellaneous, Linkage group lg05"/>
</dbReference>
<dbReference type="OrthoDB" id="1870062at2759"/>
<dbReference type="Pfam" id="PF02213">
    <property type="entry name" value="GYF"/>
    <property type="match status" value="1"/>
</dbReference>
<reference evidence="2" key="1">
    <citation type="submission" date="2021-03" db="EMBL/GenBank/DDBJ databases">
        <authorList>
            <person name="Li Z."/>
            <person name="Yang C."/>
        </authorList>
    </citation>
    <scope>NUCLEOTIDE SEQUENCE</scope>
    <source>
        <strain evidence="2">Dzin_1.0</strain>
        <tissue evidence="2">Leaf</tissue>
    </source>
</reference>
<dbReference type="InterPro" id="IPR003169">
    <property type="entry name" value="GYF"/>
</dbReference>
<dbReference type="PROSITE" id="PS50829">
    <property type="entry name" value="GYF"/>
    <property type="match status" value="1"/>
</dbReference>
<organism evidence="2 3">
    <name type="scientific">Dioscorea zingiberensis</name>
    <dbReference type="NCBI Taxonomy" id="325984"/>
    <lineage>
        <taxon>Eukaryota</taxon>
        <taxon>Viridiplantae</taxon>
        <taxon>Streptophyta</taxon>
        <taxon>Embryophyta</taxon>
        <taxon>Tracheophyta</taxon>
        <taxon>Spermatophyta</taxon>
        <taxon>Magnoliopsida</taxon>
        <taxon>Liliopsida</taxon>
        <taxon>Dioscoreales</taxon>
        <taxon>Dioscoreaceae</taxon>
        <taxon>Dioscorea</taxon>
    </lineage>
</organism>
<evidence type="ECO:0000313" key="3">
    <source>
        <dbReference type="Proteomes" id="UP001085076"/>
    </source>
</evidence>
<evidence type="ECO:0000259" key="1">
    <source>
        <dbReference type="PROSITE" id="PS50829"/>
    </source>
</evidence>
<name>A0A9D5CHE6_9LILI</name>
<dbReference type="AlphaFoldDB" id="A0A9D5CHE6"/>
<proteinExistence type="predicted"/>
<sequence length="294" mass="32504">MILCEGLPSKLPSTHDYLHSLVTTLGVGFLYHYGVKKLTGERGPAVFRGGITVVASEFPWRPAERRLRPFSGEAAAVTTWWLSSNVSLPPSLGEAERLRLLKKIPNVIADTEEETVATSGVVKLQKDTKGEGAACVTTQTKEAKDVNVADVPSAIEKLERGADVVVESLIQEPADIELKFGEIDETSSPKKIDKAKEYDPMVLRSLKDQVINIDEDEESAPNVLQNDEASTEETCEVWHYIDPSGNEQGPFSLASLRYWKEEGFFKDDFKVWRSGEPRESAILLTNVLHLTSSS</sequence>
<keyword evidence="3" id="KW-1185">Reference proteome</keyword>
<dbReference type="EMBL" id="JAGGNH010000005">
    <property type="protein sequence ID" value="KAJ0972175.1"/>
    <property type="molecule type" value="Genomic_DNA"/>
</dbReference>
<gene>
    <name evidence="2" type="ORF">J5N97_020134</name>
</gene>
<dbReference type="SMART" id="SM00444">
    <property type="entry name" value="GYF"/>
    <property type="match status" value="1"/>
</dbReference>
<evidence type="ECO:0000313" key="2">
    <source>
        <dbReference type="EMBL" id="KAJ0972175.1"/>
    </source>
</evidence>
<dbReference type="InterPro" id="IPR045894">
    <property type="entry name" value="At5g08430-like"/>
</dbReference>
<comment type="caution">
    <text evidence="2">The sequence shown here is derived from an EMBL/GenBank/DDBJ whole genome shotgun (WGS) entry which is preliminary data.</text>
</comment>
<dbReference type="SUPFAM" id="SSF55277">
    <property type="entry name" value="GYF domain"/>
    <property type="match status" value="1"/>
</dbReference>
<dbReference type="InterPro" id="IPR035445">
    <property type="entry name" value="GYF-like_dom_sf"/>
</dbReference>
<accession>A0A9D5CHE6</accession>
<dbReference type="Gene3D" id="3.30.1490.40">
    <property type="match status" value="1"/>
</dbReference>
<reference evidence="2" key="2">
    <citation type="journal article" date="2022" name="Hortic Res">
        <title>The genome of Dioscorea zingiberensis sheds light on the biosynthesis, origin and evolution of the medicinally important diosgenin saponins.</title>
        <authorList>
            <person name="Li Y."/>
            <person name="Tan C."/>
            <person name="Li Z."/>
            <person name="Guo J."/>
            <person name="Li S."/>
            <person name="Chen X."/>
            <person name="Wang C."/>
            <person name="Dai X."/>
            <person name="Yang H."/>
            <person name="Song W."/>
            <person name="Hou L."/>
            <person name="Xu J."/>
            <person name="Tong Z."/>
            <person name="Xu A."/>
            <person name="Yuan X."/>
            <person name="Wang W."/>
            <person name="Yang Q."/>
            <person name="Chen L."/>
            <person name="Sun Z."/>
            <person name="Wang K."/>
            <person name="Pan B."/>
            <person name="Chen J."/>
            <person name="Bao Y."/>
            <person name="Liu F."/>
            <person name="Qi X."/>
            <person name="Gang D.R."/>
            <person name="Wen J."/>
            <person name="Li J."/>
        </authorList>
    </citation>
    <scope>NUCLEOTIDE SEQUENCE</scope>
    <source>
        <strain evidence="2">Dzin_1.0</strain>
    </source>
</reference>